<reference evidence="3 4" key="1">
    <citation type="submission" date="2018-08" db="EMBL/GenBank/DDBJ databases">
        <title>Aphanomyces genome sequencing and annotation.</title>
        <authorList>
            <person name="Minardi D."/>
            <person name="Oidtmann B."/>
            <person name="Van Der Giezen M."/>
            <person name="Studholme D.J."/>
        </authorList>
    </citation>
    <scope>NUCLEOTIDE SEQUENCE [LARGE SCALE GENOMIC DNA]</scope>
    <source>
        <strain evidence="3 4">Yx</strain>
    </source>
</reference>
<organism evidence="3 4">
    <name type="scientific">Aphanomyces astaci</name>
    <name type="common">Crayfish plague agent</name>
    <dbReference type="NCBI Taxonomy" id="112090"/>
    <lineage>
        <taxon>Eukaryota</taxon>
        <taxon>Sar</taxon>
        <taxon>Stramenopiles</taxon>
        <taxon>Oomycota</taxon>
        <taxon>Saprolegniomycetes</taxon>
        <taxon>Saprolegniales</taxon>
        <taxon>Verrucalvaceae</taxon>
        <taxon>Aphanomyces</taxon>
    </lineage>
</organism>
<evidence type="ECO:0000256" key="1">
    <source>
        <dbReference type="SAM" id="MobiDB-lite"/>
    </source>
</evidence>
<feature type="transmembrane region" description="Helical" evidence="2">
    <location>
        <begin position="190"/>
        <end position="209"/>
    </location>
</feature>
<name>A0A397B0U0_APHAT</name>
<dbReference type="AlphaFoldDB" id="A0A397B0U0"/>
<evidence type="ECO:0000313" key="3">
    <source>
        <dbReference type="EMBL" id="RHY12776.1"/>
    </source>
</evidence>
<keyword evidence="2" id="KW-1133">Transmembrane helix</keyword>
<protein>
    <submittedName>
        <fullName evidence="3">Uncharacterized protein</fullName>
    </submittedName>
</protein>
<accession>A0A397B0U0</accession>
<sequence length="210" mass="22486">MTTIAPTTQIFNDDIDATGVAQQRPRGERFHAGMTAVATAPTAETADSTGVMLRLASLSMEAFAGLVLEWLPVHDTVTGASIRRIPPPPPRMRRRVELHLASSTASVESMSLPAHTLSSALADALLAPVNDAPIQDHSAAPPTPPSDVTYDHSTGEDVLSELLQEDQVPNERSTDAAHLDQSPLMSDVNVWSTSLMFCGLLHFGLALLFR</sequence>
<evidence type="ECO:0000313" key="4">
    <source>
        <dbReference type="Proteomes" id="UP000266239"/>
    </source>
</evidence>
<proteinExistence type="predicted"/>
<dbReference type="Proteomes" id="UP000266239">
    <property type="component" value="Unassembled WGS sequence"/>
</dbReference>
<dbReference type="EMBL" id="QUTA01006097">
    <property type="protein sequence ID" value="RHY12776.1"/>
    <property type="molecule type" value="Genomic_DNA"/>
</dbReference>
<evidence type="ECO:0000256" key="2">
    <source>
        <dbReference type="SAM" id="Phobius"/>
    </source>
</evidence>
<gene>
    <name evidence="3" type="ORF">DYB25_006071</name>
</gene>
<keyword evidence="2" id="KW-0472">Membrane</keyword>
<dbReference type="VEuPathDB" id="FungiDB:H257_13648"/>
<comment type="caution">
    <text evidence="3">The sequence shown here is derived from an EMBL/GenBank/DDBJ whole genome shotgun (WGS) entry which is preliminary data.</text>
</comment>
<feature type="region of interest" description="Disordered" evidence="1">
    <location>
        <begin position="133"/>
        <end position="153"/>
    </location>
</feature>
<keyword evidence="2" id="KW-0812">Transmembrane</keyword>